<name>Q1YWU3_9GAMM</name>
<keyword evidence="1" id="KW-1133">Transmembrane helix</keyword>
<dbReference type="GO" id="GO:0003677">
    <property type="term" value="F:DNA binding"/>
    <property type="evidence" value="ECO:0007669"/>
    <property type="project" value="InterPro"/>
</dbReference>
<evidence type="ECO:0000256" key="1">
    <source>
        <dbReference type="SAM" id="Phobius"/>
    </source>
</evidence>
<protein>
    <submittedName>
        <fullName evidence="3">Hypothetical transposase</fullName>
    </submittedName>
</protein>
<evidence type="ECO:0000313" key="3">
    <source>
        <dbReference type="EMBL" id="EAS40759.1"/>
    </source>
</evidence>
<dbReference type="OrthoDB" id="6140187at2"/>
<dbReference type="HOGENOM" id="CLU_061699_0_0_6"/>
<comment type="caution">
    <text evidence="3">The sequence shown here is derived from an EMBL/GenBank/DDBJ whole genome shotgun (WGS) entry which is preliminary data.</text>
</comment>
<dbReference type="Gene3D" id="3.90.350.10">
    <property type="entry name" value="Transposase Inhibitor Protein From Tn5, Chain A, domain 1"/>
    <property type="match status" value="1"/>
</dbReference>
<sequence>MNSPQTQKIGSKVRDIQILHESLENQCPNIHKKRLKSLMDSVQALLSNDALTLTLLGRSLPSKAKTKHCIKRVDRLLGNNHLHHDRLDIYRWHCHQYCSVNPQPIVLVDWADIREYERLMVLRASISVEGRSITLFEQTFTFTFTFKNYNSPRSHQQFLDNFKAVLPSHVIPIIMTDAGFRNTWFRQVNDMGWCYLGRVRGDVNVLIKNQWQHIKQLFNKANSKPKYIGFTQLAKRKRLQCHLHLYKKQTPKKRKDRPKGREHFSAQAVHKKSALEPWLLATNIPTNIFSSRCIVRLYTKRMQIEETFRDLKSPQYGFGLRQSRTHDPKRFDILLLIGLLAFMVYWWFGIIAEHNGWHRHFQANSVKDRRVLSFVRLGKEVFRRLEYHINESAIRWAQCTLILMARNSYRA</sequence>
<dbReference type="PANTHER" id="PTHR35404">
    <property type="entry name" value="TRANSPOSASE OF TN10"/>
    <property type="match status" value="1"/>
</dbReference>
<evidence type="ECO:0000259" key="2">
    <source>
        <dbReference type="Pfam" id="PF01609"/>
    </source>
</evidence>
<dbReference type="InterPro" id="IPR012337">
    <property type="entry name" value="RNaseH-like_sf"/>
</dbReference>
<accession>Q1YWU3</accession>
<dbReference type="SUPFAM" id="SSF53098">
    <property type="entry name" value="Ribonuclease H-like"/>
    <property type="match status" value="1"/>
</dbReference>
<dbReference type="PANTHER" id="PTHR35404:SF8">
    <property type="entry name" value="TRANSPOSASE OF TN10"/>
    <property type="match status" value="1"/>
</dbReference>
<dbReference type="Proteomes" id="UP000003789">
    <property type="component" value="Unassembled WGS sequence"/>
</dbReference>
<dbReference type="GO" id="GO:0004803">
    <property type="term" value="F:transposase activity"/>
    <property type="evidence" value="ECO:0007669"/>
    <property type="project" value="InterPro"/>
</dbReference>
<organism evidence="3 4">
    <name type="scientific">Photobacterium profundum 3TCK</name>
    <dbReference type="NCBI Taxonomy" id="314280"/>
    <lineage>
        <taxon>Bacteria</taxon>
        <taxon>Pseudomonadati</taxon>
        <taxon>Pseudomonadota</taxon>
        <taxon>Gammaproteobacteria</taxon>
        <taxon>Vibrionales</taxon>
        <taxon>Vibrionaceae</taxon>
        <taxon>Photobacterium</taxon>
    </lineage>
</organism>
<gene>
    <name evidence="3" type="ORF">P3TCK_08733</name>
</gene>
<dbReference type="InterPro" id="IPR002559">
    <property type="entry name" value="Transposase_11"/>
</dbReference>
<dbReference type="EMBL" id="AAPH01000048">
    <property type="protein sequence ID" value="EAS40759.1"/>
    <property type="molecule type" value="Genomic_DNA"/>
</dbReference>
<dbReference type="NCBIfam" id="NF033591">
    <property type="entry name" value="transpos_IS4_2"/>
    <property type="match status" value="1"/>
</dbReference>
<keyword evidence="1" id="KW-0472">Membrane</keyword>
<reference evidence="3 4" key="1">
    <citation type="submission" date="2006-03" db="EMBL/GenBank/DDBJ databases">
        <authorList>
            <person name="Bartlett D.H."/>
            <person name="Valle G."/>
            <person name="Lauro F.M."/>
            <person name="Vezzi A."/>
            <person name="Simonato F."/>
            <person name="Eloe E."/>
            <person name="Vitulo N."/>
            <person name="Stratton T.K."/>
            <person name="D'angelo M."/>
            <person name="Ferriera S."/>
            <person name="Johnson J."/>
            <person name="Kravitz S."/>
            <person name="Beeson K."/>
            <person name="Sutton G."/>
            <person name="Rogers Y."/>
            <person name="Friedman R."/>
            <person name="Frazier M."/>
            <person name="Venter J.C."/>
        </authorList>
    </citation>
    <scope>NUCLEOTIDE SEQUENCE [LARGE SCALE GENOMIC DNA]</scope>
    <source>
        <strain evidence="3 4">3TCK</strain>
    </source>
</reference>
<feature type="domain" description="Transposase IS4-like" evidence="2">
    <location>
        <begin position="143"/>
        <end position="338"/>
    </location>
</feature>
<feature type="transmembrane region" description="Helical" evidence="1">
    <location>
        <begin position="333"/>
        <end position="352"/>
    </location>
</feature>
<evidence type="ECO:0000313" key="4">
    <source>
        <dbReference type="Proteomes" id="UP000003789"/>
    </source>
</evidence>
<proteinExistence type="predicted"/>
<dbReference type="InterPro" id="IPR047658">
    <property type="entry name" value="IS4-like_transpos"/>
</dbReference>
<dbReference type="GO" id="GO:0006313">
    <property type="term" value="P:DNA transposition"/>
    <property type="evidence" value="ECO:0007669"/>
    <property type="project" value="InterPro"/>
</dbReference>
<dbReference type="AlphaFoldDB" id="Q1YWU3"/>
<keyword evidence="1" id="KW-0812">Transmembrane</keyword>
<dbReference type="Pfam" id="PF01609">
    <property type="entry name" value="DDE_Tnp_1"/>
    <property type="match status" value="1"/>
</dbReference>